<dbReference type="EMBL" id="ASRX01000005">
    <property type="protein sequence ID" value="EYF08125.1"/>
    <property type="molecule type" value="Genomic_DNA"/>
</dbReference>
<keyword evidence="3" id="KW-1185">Reference proteome</keyword>
<evidence type="ECO:0000313" key="3">
    <source>
        <dbReference type="Proteomes" id="UP000019678"/>
    </source>
</evidence>
<dbReference type="Proteomes" id="UP000019678">
    <property type="component" value="Unassembled WGS sequence"/>
</dbReference>
<reference evidence="2 3" key="1">
    <citation type="submission" date="2013-05" db="EMBL/GenBank/DDBJ databases">
        <title>Genome assembly of Chondromyces apiculatus DSM 436.</title>
        <authorList>
            <person name="Sharma G."/>
            <person name="Khatri I."/>
            <person name="Kaur C."/>
            <person name="Mayilraj S."/>
            <person name="Subramanian S."/>
        </authorList>
    </citation>
    <scope>NUCLEOTIDE SEQUENCE [LARGE SCALE GENOMIC DNA]</scope>
    <source>
        <strain evidence="2 3">DSM 436</strain>
    </source>
</reference>
<organism evidence="2 3">
    <name type="scientific">Chondromyces apiculatus DSM 436</name>
    <dbReference type="NCBI Taxonomy" id="1192034"/>
    <lineage>
        <taxon>Bacteria</taxon>
        <taxon>Pseudomonadati</taxon>
        <taxon>Myxococcota</taxon>
        <taxon>Polyangia</taxon>
        <taxon>Polyangiales</taxon>
        <taxon>Polyangiaceae</taxon>
        <taxon>Chondromyces</taxon>
    </lineage>
</organism>
<feature type="compositionally biased region" description="Acidic residues" evidence="1">
    <location>
        <begin position="32"/>
        <end position="50"/>
    </location>
</feature>
<sequence length="123" mass="13119">MIWAVSLSCALAGCTVAVPEEGEADQPLAESAGEEGEEAMTEEAMTEDATSEVSSEIQSEPANAMGCHPNGNYCLARCNHSGTRLYSVGHFDTLSTGCLAASENFCLQVGQGYRTFWCRGYNH</sequence>
<name>A0A017TH29_9BACT</name>
<protein>
    <submittedName>
        <fullName evidence="2">Uncharacterized protein</fullName>
    </submittedName>
</protein>
<feature type="region of interest" description="Disordered" evidence="1">
    <location>
        <begin position="22"/>
        <end position="61"/>
    </location>
</feature>
<accession>A0A017TH29</accession>
<evidence type="ECO:0000256" key="1">
    <source>
        <dbReference type="SAM" id="MobiDB-lite"/>
    </source>
</evidence>
<comment type="caution">
    <text evidence="2">The sequence shown here is derived from an EMBL/GenBank/DDBJ whole genome shotgun (WGS) entry which is preliminary data.</text>
</comment>
<evidence type="ECO:0000313" key="2">
    <source>
        <dbReference type="EMBL" id="EYF08125.1"/>
    </source>
</evidence>
<proteinExistence type="predicted"/>
<dbReference type="AlphaFoldDB" id="A0A017TH29"/>
<gene>
    <name evidence="2" type="ORF">CAP_5885</name>
</gene>